<dbReference type="Pfam" id="PF00175">
    <property type="entry name" value="NAD_binding_1"/>
    <property type="match status" value="1"/>
</dbReference>
<evidence type="ECO:0000313" key="6">
    <source>
        <dbReference type="Proteomes" id="UP000664617"/>
    </source>
</evidence>
<dbReference type="Pfam" id="PF00970">
    <property type="entry name" value="FAD_binding_6"/>
    <property type="match status" value="1"/>
</dbReference>
<dbReference type="Gene3D" id="3.40.50.80">
    <property type="entry name" value="Nucleotide-binding domain of ferredoxin-NADP reductase (FNR) module"/>
    <property type="match status" value="1"/>
</dbReference>
<evidence type="ECO:0000256" key="3">
    <source>
        <dbReference type="ARBA" id="ARBA00023014"/>
    </source>
</evidence>
<dbReference type="EMBL" id="JAFMPK010000047">
    <property type="protein sequence ID" value="MBO0610323.1"/>
    <property type="molecule type" value="Genomic_DNA"/>
</dbReference>
<dbReference type="RefSeq" id="WP_207276269.1">
    <property type="nucleotide sequence ID" value="NZ_JAFMPK010000047.1"/>
</dbReference>
<proteinExistence type="predicted"/>
<comment type="cofactor">
    <cofactor evidence="1">
        <name>FAD</name>
        <dbReference type="ChEBI" id="CHEBI:57692"/>
    </cofactor>
</comment>
<keyword evidence="2" id="KW-0479">Metal-binding</keyword>
<dbReference type="PANTHER" id="PTHR47354:SF5">
    <property type="entry name" value="PROTEIN RFBI"/>
    <property type="match status" value="1"/>
</dbReference>
<dbReference type="PANTHER" id="PTHR47354">
    <property type="entry name" value="NADH OXIDOREDUCTASE HCR"/>
    <property type="match status" value="1"/>
</dbReference>
<evidence type="ECO:0000256" key="1">
    <source>
        <dbReference type="ARBA" id="ARBA00001974"/>
    </source>
</evidence>
<evidence type="ECO:0000256" key="2">
    <source>
        <dbReference type="ARBA" id="ARBA00022714"/>
    </source>
</evidence>
<dbReference type="Gene3D" id="2.40.30.10">
    <property type="entry name" value="Translation factors"/>
    <property type="match status" value="1"/>
</dbReference>
<evidence type="ECO:0000259" key="4">
    <source>
        <dbReference type="PROSITE" id="PS51384"/>
    </source>
</evidence>
<keyword evidence="3" id="KW-0411">Iron-sulfur</keyword>
<accession>A0ABS3IBE7</accession>
<dbReference type="InterPro" id="IPR050415">
    <property type="entry name" value="MRET"/>
</dbReference>
<keyword evidence="2" id="KW-0408">Iron</keyword>
<keyword evidence="6" id="KW-1185">Reference proteome</keyword>
<dbReference type="InterPro" id="IPR017938">
    <property type="entry name" value="Riboflavin_synthase-like_b-brl"/>
</dbReference>
<dbReference type="InterPro" id="IPR039261">
    <property type="entry name" value="FNR_nucleotide-bd"/>
</dbReference>
<dbReference type="PRINTS" id="PR00406">
    <property type="entry name" value="CYTB5RDTASE"/>
</dbReference>
<feature type="domain" description="FAD-binding FR-type" evidence="4">
    <location>
        <begin position="16"/>
        <end position="117"/>
    </location>
</feature>
<reference evidence="5 6" key="1">
    <citation type="submission" date="2021-03" db="EMBL/GenBank/DDBJ databases">
        <authorList>
            <person name="Xin L."/>
        </authorList>
    </citation>
    <scope>NUCLEOTIDE SEQUENCE [LARGE SCALE GENOMIC DNA]</scope>
    <source>
        <strain evidence="5 6">XHU 5031</strain>
    </source>
</reference>
<dbReference type="PROSITE" id="PS51384">
    <property type="entry name" value="FAD_FR"/>
    <property type="match status" value="1"/>
</dbReference>
<dbReference type="InterPro" id="IPR008333">
    <property type="entry name" value="Cbr1-like_FAD-bd_dom"/>
</dbReference>
<dbReference type="InterPro" id="IPR017927">
    <property type="entry name" value="FAD-bd_FR_type"/>
</dbReference>
<keyword evidence="2" id="KW-0001">2Fe-2S</keyword>
<gene>
    <name evidence="5" type="ORF">J0911_14920</name>
</gene>
<dbReference type="InterPro" id="IPR001433">
    <property type="entry name" value="OxRdtase_FAD/NAD-bd"/>
</dbReference>
<organism evidence="5 6">
    <name type="scientific">Myceligenerans salitolerans</name>
    <dbReference type="NCBI Taxonomy" id="1230528"/>
    <lineage>
        <taxon>Bacteria</taxon>
        <taxon>Bacillati</taxon>
        <taxon>Actinomycetota</taxon>
        <taxon>Actinomycetes</taxon>
        <taxon>Micrococcales</taxon>
        <taxon>Promicromonosporaceae</taxon>
        <taxon>Myceligenerans</taxon>
    </lineage>
</organism>
<dbReference type="SUPFAM" id="SSF63380">
    <property type="entry name" value="Riboflavin synthase domain-like"/>
    <property type="match status" value="1"/>
</dbReference>
<dbReference type="SUPFAM" id="SSF52343">
    <property type="entry name" value="Ferredoxin reductase-like, C-terminal NADP-linked domain"/>
    <property type="match status" value="1"/>
</dbReference>
<sequence length="253" mass="26874">MSTPSGTRLGRSRPRAAWHLATVADVRPETPTAVRLTLEVPGWPGSEAGAHLDLRLTAPDGYQASRSYSIASSTPEGDVVLAVDELPDGEVSPFLVHEVRSGDQLEVHGPLGSFFVWRPGESDRPVQLVAGGSGVVPLYAIAAAHGASGDTAPLRLLYSVRRPDDVFFADELAALDGPAFALDVVYTRQAPDGWTAPVGRLDKAALAASTIPASQRPRVYVCGSTRFVETIAGWLQELGHSPTDIRTERFGGL</sequence>
<evidence type="ECO:0000313" key="5">
    <source>
        <dbReference type="EMBL" id="MBO0610323.1"/>
    </source>
</evidence>
<comment type="caution">
    <text evidence="5">The sequence shown here is derived from an EMBL/GenBank/DDBJ whole genome shotgun (WGS) entry which is preliminary data.</text>
</comment>
<dbReference type="Proteomes" id="UP000664617">
    <property type="component" value="Unassembled WGS sequence"/>
</dbReference>
<name>A0ABS3IBE7_9MICO</name>
<protein>
    <submittedName>
        <fullName evidence="5">Oxidoreductase</fullName>
    </submittedName>
</protein>
<reference evidence="6" key="2">
    <citation type="submission" date="2023-07" db="EMBL/GenBank/DDBJ databases">
        <title>Myceligenerans salitolerans sp. nov., a halotolerant actinomycete isolated from a salt lake in Xinjiang, China.</title>
        <authorList>
            <person name="Guan T."/>
        </authorList>
    </citation>
    <scope>NUCLEOTIDE SEQUENCE [LARGE SCALE GENOMIC DNA]</scope>
    <source>
        <strain evidence="6">XHU 5031</strain>
    </source>
</reference>